<dbReference type="Pfam" id="PF07714">
    <property type="entry name" value="PK_Tyr_Ser-Thr"/>
    <property type="match status" value="1"/>
</dbReference>
<accession>A0AAV3QB53</accession>
<dbReference type="AlphaFoldDB" id="A0AAV3QB53"/>
<protein>
    <submittedName>
        <fullName evidence="9">Non-receptor serine/threonine protein kinase</fullName>
    </submittedName>
</protein>
<dbReference type="InterPro" id="IPR011009">
    <property type="entry name" value="Kinase-like_dom_sf"/>
</dbReference>
<reference evidence="9 10" key="1">
    <citation type="submission" date="2024-01" db="EMBL/GenBank/DDBJ databases">
        <title>The complete chloroplast genome sequence of Lithospermum erythrorhizon: insights into the phylogenetic relationship among Boraginaceae species and the maternal lineages of purple gromwells.</title>
        <authorList>
            <person name="Okada T."/>
            <person name="Watanabe K."/>
        </authorList>
    </citation>
    <scope>NUCLEOTIDE SEQUENCE [LARGE SCALE GENOMIC DNA]</scope>
</reference>
<feature type="transmembrane region" description="Helical" evidence="7">
    <location>
        <begin position="374"/>
        <end position="397"/>
    </location>
</feature>
<dbReference type="PANTHER" id="PTHR46146">
    <property type="entry name" value="SERINE/THREONINE-PROTEIN KINASE-LIKE PROTEIN CCR4"/>
    <property type="match status" value="1"/>
</dbReference>
<evidence type="ECO:0000256" key="1">
    <source>
        <dbReference type="ARBA" id="ARBA00022527"/>
    </source>
</evidence>
<evidence type="ECO:0000256" key="5">
    <source>
        <dbReference type="ARBA" id="ARBA00022840"/>
    </source>
</evidence>
<dbReference type="PROSITE" id="PS00108">
    <property type="entry name" value="PROTEIN_KINASE_ST"/>
    <property type="match status" value="1"/>
</dbReference>
<dbReference type="SMART" id="SM00220">
    <property type="entry name" value="S_TKc"/>
    <property type="match status" value="1"/>
</dbReference>
<dbReference type="InterPro" id="IPR001245">
    <property type="entry name" value="Ser-Thr/Tyr_kinase_cat_dom"/>
</dbReference>
<proteinExistence type="predicted"/>
<dbReference type="Gene3D" id="1.10.510.10">
    <property type="entry name" value="Transferase(Phosphotransferase) domain 1"/>
    <property type="match status" value="1"/>
</dbReference>
<dbReference type="GO" id="GO:0005524">
    <property type="term" value="F:ATP binding"/>
    <property type="evidence" value="ECO:0007669"/>
    <property type="project" value="UniProtKB-UniRule"/>
</dbReference>
<evidence type="ECO:0000256" key="4">
    <source>
        <dbReference type="ARBA" id="ARBA00022777"/>
    </source>
</evidence>
<dbReference type="PROSITE" id="PS00107">
    <property type="entry name" value="PROTEIN_KINASE_ATP"/>
    <property type="match status" value="1"/>
</dbReference>
<keyword evidence="1 9" id="KW-0723">Serine/threonine-protein kinase</keyword>
<dbReference type="InterPro" id="IPR000719">
    <property type="entry name" value="Prot_kinase_dom"/>
</dbReference>
<keyword evidence="3 6" id="KW-0547">Nucleotide-binding</keyword>
<evidence type="ECO:0000256" key="3">
    <source>
        <dbReference type="ARBA" id="ARBA00022741"/>
    </source>
</evidence>
<sequence>MDIVFVKNSYCFLVIIILSFFSSFQFIHSLSTISISNINNQTLICALVNSTPSQQPYINCTSSLPGLQIPNITTIQSPSGIVGGNNFLCSLSTFTSSSISIMACWRFFNNSTNITYKRIYRGPVLKELVAGNSHICGIVGTTNRLQCWQWPEFDSGQTSSITSSLSVGENFACGLTDSRQVQCHGTNTNVTQRVPSGNYSLVASGSRQACAIGINGALVCWGDTEQNPPGDFKSLALGDQRGCALTNPNGTVVCWGEGGVFDISESLRETSFISLESKGDVFCGVTAMNLTLYCWGNDNLDTNVPIFNGVLPGPCRNECSCGILSDSSRLCAGLQMICEPCYQNSGEIPLSSAPPTSSQSPSTMKENGRWNGELVAFLVVGCVGSVSFIVVLCFFFFRYCKIRGSQIHDSGHLDEAVRPQTERRTPVLEKRLSQMASMGNVGSLEDFSLETLVKATDDFSEENKIGSGSFGYVYHGTLLDGREVAIKRAEATTSSSYAGRTKREQEDKEHAFLSELEFLSRLHHKNLVRLVGYCDESDERVLVYEFMDNGTLYDHLHDLESSPLMSWPARIKVALDAARGIEYLHDYAVPQIIHRDIKSSNILLDSAWTAKVSDFGLSLMGPLDDASHLSLRAAGTVGYMDPEYYRLQHLTTKSDVYSFGVVLLELLSGHKAIHKNQGGVPRNVVDYMVPYIIQDDIHRALDKRLPPPTPFEIEAVAYVGYLAVDCVILQGDGYEKQP</sequence>
<keyword evidence="4 9" id="KW-0418">Kinase</keyword>
<dbReference type="GO" id="GO:0004674">
    <property type="term" value="F:protein serine/threonine kinase activity"/>
    <property type="evidence" value="ECO:0007669"/>
    <property type="project" value="UniProtKB-KW"/>
</dbReference>
<evidence type="ECO:0000259" key="8">
    <source>
        <dbReference type="PROSITE" id="PS50011"/>
    </source>
</evidence>
<keyword evidence="7" id="KW-0812">Transmembrane</keyword>
<keyword evidence="10" id="KW-1185">Reference proteome</keyword>
<evidence type="ECO:0000256" key="6">
    <source>
        <dbReference type="PROSITE-ProRule" id="PRU10141"/>
    </source>
</evidence>
<organism evidence="9 10">
    <name type="scientific">Lithospermum erythrorhizon</name>
    <name type="common">Purple gromwell</name>
    <name type="synonym">Lithospermum officinale var. erythrorhizon</name>
    <dbReference type="NCBI Taxonomy" id="34254"/>
    <lineage>
        <taxon>Eukaryota</taxon>
        <taxon>Viridiplantae</taxon>
        <taxon>Streptophyta</taxon>
        <taxon>Embryophyta</taxon>
        <taxon>Tracheophyta</taxon>
        <taxon>Spermatophyta</taxon>
        <taxon>Magnoliopsida</taxon>
        <taxon>eudicotyledons</taxon>
        <taxon>Gunneridae</taxon>
        <taxon>Pentapetalae</taxon>
        <taxon>asterids</taxon>
        <taxon>lamiids</taxon>
        <taxon>Boraginales</taxon>
        <taxon>Boraginaceae</taxon>
        <taxon>Boraginoideae</taxon>
        <taxon>Lithospermeae</taxon>
        <taxon>Lithospermum</taxon>
    </lineage>
</organism>
<dbReference type="Gene3D" id="2.130.10.30">
    <property type="entry name" value="Regulator of chromosome condensation 1/beta-lactamase-inhibitor protein II"/>
    <property type="match status" value="1"/>
</dbReference>
<feature type="binding site" evidence="6">
    <location>
        <position position="487"/>
    </location>
    <ligand>
        <name>ATP</name>
        <dbReference type="ChEBI" id="CHEBI:30616"/>
    </ligand>
</feature>
<dbReference type="Proteomes" id="UP001454036">
    <property type="component" value="Unassembled WGS sequence"/>
</dbReference>
<dbReference type="SUPFAM" id="SSF50985">
    <property type="entry name" value="RCC1/BLIP-II"/>
    <property type="match status" value="1"/>
</dbReference>
<evidence type="ECO:0000256" key="2">
    <source>
        <dbReference type="ARBA" id="ARBA00022679"/>
    </source>
</evidence>
<dbReference type="CDD" id="cd14066">
    <property type="entry name" value="STKc_IRAK"/>
    <property type="match status" value="1"/>
</dbReference>
<evidence type="ECO:0000313" key="10">
    <source>
        <dbReference type="Proteomes" id="UP001454036"/>
    </source>
</evidence>
<keyword evidence="7" id="KW-1133">Transmembrane helix</keyword>
<dbReference type="InterPro" id="IPR009091">
    <property type="entry name" value="RCC1/BLIP-II"/>
</dbReference>
<feature type="domain" description="Protein kinase" evidence="8">
    <location>
        <begin position="459"/>
        <end position="738"/>
    </location>
</feature>
<comment type="caution">
    <text evidence="9">The sequence shown here is derived from an EMBL/GenBank/DDBJ whole genome shotgun (WGS) entry which is preliminary data.</text>
</comment>
<dbReference type="EMBL" id="BAABME010003881">
    <property type="protein sequence ID" value="GAA0160426.1"/>
    <property type="molecule type" value="Genomic_DNA"/>
</dbReference>
<dbReference type="GO" id="GO:0042803">
    <property type="term" value="F:protein homodimerization activity"/>
    <property type="evidence" value="ECO:0007669"/>
    <property type="project" value="UniProtKB-ARBA"/>
</dbReference>
<dbReference type="InterPro" id="IPR017441">
    <property type="entry name" value="Protein_kinase_ATP_BS"/>
</dbReference>
<name>A0AAV3QB53_LITER</name>
<dbReference type="PANTHER" id="PTHR46146:SF4">
    <property type="entry name" value="SERINE_THREONINE-PROTEIN KINASE-LIKE PROTEIN CCR4"/>
    <property type="match status" value="1"/>
</dbReference>
<dbReference type="PROSITE" id="PS50011">
    <property type="entry name" value="PROTEIN_KINASE_DOM"/>
    <property type="match status" value="1"/>
</dbReference>
<dbReference type="SUPFAM" id="SSF56112">
    <property type="entry name" value="Protein kinase-like (PK-like)"/>
    <property type="match status" value="1"/>
</dbReference>
<evidence type="ECO:0000313" key="9">
    <source>
        <dbReference type="EMBL" id="GAA0160426.1"/>
    </source>
</evidence>
<evidence type="ECO:0000256" key="7">
    <source>
        <dbReference type="SAM" id="Phobius"/>
    </source>
</evidence>
<keyword evidence="7" id="KW-0472">Membrane</keyword>
<dbReference type="Gene3D" id="3.30.200.20">
    <property type="entry name" value="Phosphorylase Kinase, domain 1"/>
    <property type="match status" value="1"/>
</dbReference>
<dbReference type="InterPro" id="IPR008271">
    <property type="entry name" value="Ser/Thr_kinase_AS"/>
</dbReference>
<keyword evidence="5 6" id="KW-0067">ATP-binding</keyword>
<gene>
    <name evidence="9" type="ORF">LIER_16980</name>
</gene>
<keyword evidence="2" id="KW-0808">Transferase</keyword>